<dbReference type="CDD" id="cd00090">
    <property type="entry name" value="HTH_ARSR"/>
    <property type="match status" value="1"/>
</dbReference>
<evidence type="ECO:0000313" key="3">
    <source>
        <dbReference type="Proteomes" id="UP001500957"/>
    </source>
</evidence>
<dbReference type="Gene3D" id="1.10.10.10">
    <property type="entry name" value="Winged helix-like DNA-binding domain superfamily/Winged helix DNA-binding domain"/>
    <property type="match status" value="1"/>
</dbReference>
<dbReference type="SUPFAM" id="SSF46785">
    <property type="entry name" value="Winged helix' DNA-binding domain"/>
    <property type="match status" value="1"/>
</dbReference>
<accession>A0ABP3RLD8</accession>
<dbReference type="SMART" id="SM00418">
    <property type="entry name" value="HTH_ARSR"/>
    <property type="match status" value="1"/>
</dbReference>
<reference evidence="3" key="1">
    <citation type="journal article" date="2019" name="Int. J. Syst. Evol. Microbiol.">
        <title>The Global Catalogue of Microorganisms (GCM) 10K type strain sequencing project: providing services to taxonomists for standard genome sequencing and annotation.</title>
        <authorList>
            <consortium name="The Broad Institute Genomics Platform"/>
            <consortium name="The Broad Institute Genome Sequencing Center for Infectious Disease"/>
            <person name="Wu L."/>
            <person name="Ma J."/>
        </authorList>
    </citation>
    <scope>NUCLEOTIDE SEQUENCE [LARGE SCALE GENOMIC DNA]</scope>
    <source>
        <strain evidence="3">JCM 10671</strain>
    </source>
</reference>
<dbReference type="InterPro" id="IPR036390">
    <property type="entry name" value="WH_DNA-bd_sf"/>
</dbReference>
<comment type="caution">
    <text evidence="2">The sequence shown here is derived from an EMBL/GenBank/DDBJ whole genome shotgun (WGS) entry which is preliminary data.</text>
</comment>
<keyword evidence="3" id="KW-1185">Reference proteome</keyword>
<evidence type="ECO:0000259" key="1">
    <source>
        <dbReference type="SMART" id="SM00418"/>
    </source>
</evidence>
<organism evidence="2 3">
    <name type="scientific">Sporichthya brevicatena</name>
    <dbReference type="NCBI Taxonomy" id="171442"/>
    <lineage>
        <taxon>Bacteria</taxon>
        <taxon>Bacillati</taxon>
        <taxon>Actinomycetota</taxon>
        <taxon>Actinomycetes</taxon>
        <taxon>Sporichthyales</taxon>
        <taxon>Sporichthyaceae</taxon>
        <taxon>Sporichthya</taxon>
    </lineage>
</organism>
<dbReference type="InterPro" id="IPR011991">
    <property type="entry name" value="ArsR-like_HTH"/>
</dbReference>
<feature type="domain" description="HTH arsR-type" evidence="1">
    <location>
        <begin position="15"/>
        <end position="110"/>
    </location>
</feature>
<dbReference type="InterPro" id="IPR036388">
    <property type="entry name" value="WH-like_DNA-bd_sf"/>
</dbReference>
<dbReference type="Proteomes" id="UP001500957">
    <property type="component" value="Unassembled WGS sequence"/>
</dbReference>
<evidence type="ECO:0000313" key="2">
    <source>
        <dbReference type="EMBL" id="GAA0611794.1"/>
    </source>
</evidence>
<proteinExistence type="predicted"/>
<protein>
    <submittedName>
        <fullName evidence="2">Helix-turn-helix domain-containing protein</fullName>
    </submittedName>
</protein>
<sequence length="208" mass="22897">MTDVPPPTQKRLDSESVRALAHPLRNRILGALRSHGPATATGLAARLGTNSGTTSYHLRKLAEIGMVSEVPDSGDGRDRWWRAVHEFTSWSSSEFRDDPDARAAADWLVGYHLRTNTDKTQAWLDVHNDWPRPWLEISDLSDYRLYLTVDQTKAILAELHEVVLRYRALGESARAAGEPVIDVNDPPADGAGLAPVAAILHVHPDVSG</sequence>
<gene>
    <name evidence="2" type="ORF">GCM10009547_12290</name>
</gene>
<dbReference type="Pfam" id="PF12840">
    <property type="entry name" value="HTH_20"/>
    <property type="match status" value="1"/>
</dbReference>
<dbReference type="RefSeq" id="WP_344602700.1">
    <property type="nucleotide sequence ID" value="NZ_BAAAHE010000008.1"/>
</dbReference>
<name>A0ABP3RLD8_9ACTN</name>
<dbReference type="EMBL" id="BAAAHE010000008">
    <property type="protein sequence ID" value="GAA0611794.1"/>
    <property type="molecule type" value="Genomic_DNA"/>
</dbReference>
<dbReference type="InterPro" id="IPR001845">
    <property type="entry name" value="HTH_ArsR_DNA-bd_dom"/>
</dbReference>